<feature type="coiled-coil region" evidence="1">
    <location>
        <begin position="243"/>
        <end position="410"/>
    </location>
</feature>
<dbReference type="EMBL" id="DAKRPA010000212">
    <property type="protein sequence ID" value="DAZ95246.1"/>
    <property type="molecule type" value="Genomic_DNA"/>
</dbReference>
<dbReference type="AlphaFoldDB" id="A0AAV2YN53"/>
<feature type="region of interest" description="Disordered" evidence="2">
    <location>
        <begin position="80"/>
        <end position="138"/>
    </location>
</feature>
<keyword evidence="4" id="KW-1185">Reference proteome</keyword>
<dbReference type="Proteomes" id="UP001146120">
    <property type="component" value="Unassembled WGS sequence"/>
</dbReference>
<name>A0AAV2YN53_9STRA</name>
<comment type="caution">
    <text evidence="3">The sequence shown here is derived from an EMBL/GenBank/DDBJ whole genome shotgun (WGS) entry which is preliminary data.</text>
</comment>
<evidence type="ECO:0008006" key="5">
    <source>
        <dbReference type="Google" id="ProtNLM"/>
    </source>
</evidence>
<evidence type="ECO:0000313" key="4">
    <source>
        <dbReference type="Proteomes" id="UP001146120"/>
    </source>
</evidence>
<feature type="coiled-coil region" evidence="1">
    <location>
        <begin position="156"/>
        <end position="186"/>
    </location>
</feature>
<reference evidence="3" key="2">
    <citation type="journal article" date="2023" name="Microbiol Resour">
        <title>Decontamination and Annotation of the Draft Genome Sequence of the Oomycete Lagenidium giganteum ARSEF 373.</title>
        <authorList>
            <person name="Morgan W.R."/>
            <person name="Tartar A."/>
        </authorList>
    </citation>
    <scope>NUCLEOTIDE SEQUENCE</scope>
    <source>
        <strain evidence="3">ARSEF 373</strain>
    </source>
</reference>
<accession>A0AAV2YN53</accession>
<evidence type="ECO:0000256" key="2">
    <source>
        <dbReference type="SAM" id="MobiDB-lite"/>
    </source>
</evidence>
<protein>
    <recommendedName>
        <fullName evidence="5">Trichohyalin-plectin-homology domain-containing protein</fullName>
    </recommendedName>
</protein>
<sequence length="489" mass="57124">MVALSPTQRNLVDKALAVRQVRQETAAIKRAIDDAAHAHVEAVKQRSRHVQRIRDGKERDRALIIRHVGESLARVALREQEDNAIGSNHKASKPHGTAGMQSPAQSSNNAKKEDTGDDDYDEERFGPVRRPPRQRPPNVWATIYEHEEAEVKQTRVEEHRQRLAAAAQFREQLAQQEAEKNVKRQNDRHVAASYAEMQARQVAEWRSAEQAKLARKHNAMVEESKRCQLEMQVAHEQHVAQQRKKEQHELRVLERYKKAMEDEKRLKEAKKQAHREQMQLVALDNERQLAFKRAERLKEQEEEKELQKAYERKLELQEQARQAELAAILEKQSQKVKLALLNVKSAEEKAKEDEERAAAIQAQVRQREEQERLRRERRKKEIVAKQVQALAEQRAERREQRALAIKEEDEYARAFKQDYQHWLKQEGDKQMRVKQRSHAYQQLVLQQMDADSERKANADKYGMSATEMDLNAALLHKVGLPTRPSDRQR</sequence>
<proteinExistence type="predicted"/>
<gene>
    <name evidence="3" type="ORF">N0F65_002358</name>
</gene>
<feature type="compositionally biased region" description="Polar residues" evidence="2">
    <location>
        <begin position="99"/>
        <end position="109"/>
    </location>
</feature>
<evidence type="ECO:0000256" key="1">
    <source>
        <dbReference type="SAM" id="Coils"/>
    </source>
</evidence>
<organism evidence="3 4">
    <name type="scientific">Lagenidium giganteum</name>
    <dbReference type="NCBI Taxonomy" id="4803"/>
    <lineage>
        <taxon>Eukaryota</taxon>
        <taxon>Sar</taxon>
        <taxon>Stramenopiles</taxon>
        <taxon>Oomycota</taxon>
        <taxon>Peronosporomycetes</taxon>
        <taxon>Pythiales</taxon>
        <taxon>Pythiaceae</taxon>
    </lineage>
</organism>
<evidence type="ECO:0000313" key="3">
    <source>
        <dbReference type="EMBL" id="DAZ95246.1"/>
    </source>
</evidence>
<reference evidence="3" key="1">
    <citation type="submission" date="2022-11" db="EMBL/GenBank/DDBJ databases">
        <authorList>
            <person name="Morgan W.R."/>
            <person name="Tartar A."/>
        </authorList>
    </citation>
    <scope>NUCLEOTIDE SEQUENCE</scope>
    <source>
        <strain evidence="3">ARSEF 373</strain>
    </source>
</reference>
<keyword evidence="1" id="KW-0175">Coiled coil</keyword>